<dbReference type="Gene3D" id="1.20.1250.20">
    <property type="entry name" value="MFS general substrate transporter like domains"/>
    <property type="match status" value="1"/>
</dbReference>
<dbReference type="SUPFAM" id="SSF103473">
    <property type="entry name" value="MFS general substrate transporter"/>
    <property type="match status" value="2"/>
</dbReference>
<keyword evidence="2 5" id="KW-0812">Transmembrane</keyword>
<comment type="caution">
    <text evidence="6">The sequence shown here is derived from an EMBL/GenBank/DDBJ whole genome shotgun (WGS) entry which is preliminary data.</text>
</comment>
<feature type="transmembrane region" description="Helical" evidence="5">
    <location>
        <begin position="21"/>
        <end position="42"/>
    </location>
</feature>
<organism evidence="6 7">
    <name type="scientific">Pseudonocardia charpentierae</name>
    <dbReference type="NCBI Taxonomy" id="3075545"/>
    <lineage>
        <taxon>Bacteria</taxon>
        <taxon>Bacillati</taxon>
        <taxon>Actinomycetota</taxon>
        <taxon>Actinomycetes</taxon>
        <taxon>Pseudonocardiales</taxon>
        <taxon>Pseudonocardiaceae</taxon>
        <taxon>Pseudonocardia</taxon>
    </lineage>
</organism>
<keyword evidence="4 5" id="KW-0472">Membrane</keyword>
<proteinExistence type="predicted"/>
<evidence type="ECO:0000256" key="2">
    <source>
        <dbReference type="ARBA" id="ARBA00022692"/>
    </source>
</evidence>
<evidence type="ECO:0000313" key="6">
    <source>
        <dbReference type="EMBL" id="MDT0350147.1"/>
    </source>
</evidence>
<evidence type="ECO:0000256" key="5">
    <source>
        <dbReference type="SAM" id="Phobius"/>
    </source>
</evidence>
<gene>
    <name evidence="6" type="ORF">RM445_11490</name>
</gene>
<feature type="transmembrane region" description="Helical" evidence="5">
    <location>
        <begin position="149"/>
        <end position="174"/>
    </location>
</feature>
<dbReference type="InterPro" id="IPR005828">
    <property type="entry name" value="MFS_sugar_transport-like"/>
</dbReference>
<name>A0ABU2N870_9PSEU</name>
<keyword evidence="7" id="KW-1185">Reference proteome</keyword>
<sequence>MRSLIPARIDRLPWSPFHTRMVAALGVAWILDGLEISIASAVGDTLTHPDTLGLSSTQVGLLATVYLILGIVIIFIRRHLPESPRWQVMHGRTDEAEKSIAFMEHEVQEKTGRELPPVDESKAIDVKAGEDHGYLTLLRVLFREYPTRSILGATMMITQSFLYNAIFFTATLVLGKF</sequence>
<dbReference type="EMBL" id="JAVREJ010000006">
    <property type="protein sequence ID" value="MDT0350147.1"/>
    <property type="molecule type" value="Genomic_DNA"/>
</dbReference>
<reference evidence="7" key="1">
    <citation type="submission" date="2023-07" db="EMBL/GenBank/DDBJ databases">
        <title>30 novel species of actinomycetes from the DSMZ collection.</title>
        <authorList>
            <person name="Nouioui I."/>
        </authorList>
    </citation>
    <scope>NUCLEOTIDE SEQUENCE [LARGE SCALE GENOMIC DNA]</scope>
    <source>
        <strain evidence="7">DSM 45834</strain>
    </source>
</reference>
<keyword evidence="3 5" id="KW-1133">Transmembrane helix</keyword>
<dbReference type="InterPro" id="IPR036259">
    <property type="entry name" value="MFS_trans_sf"/>
</dbReference>
<evidence type="ECO:0000256" key="3">
    <source>
        <dbReference type="ARBA" id="ARBA00022989"/>
    </source>
</evidence>
<protein>
    <submittedName>
        <fullName evidence="6">MFS transporter</fullName>
    </submittedName>
</protein>
<dbReference type="Pfam" id="PF00083">
    <property type="entry name" value="Sugar_tr"/>
    <property type="match status" value="1"/>
</dbReference>
<comment type="subcellular location">
    <subcellularLocation>
        <location evidence="1">Membrane</location>
    </subcellularLocation>
</comment>
<feature type="transmembrane region" description="Helical" evidence="5">
    <location>
        <begin position="54"/>
        <end position="76"/>
    </location>
</feature>
<accession>A0ABU2N870</accession>
<evidence type="ECO:0000313" key="7">
    <source>
        <dbReference type="Proteomes" id="UP001183202"/>
    </source>
</evidence>
<evidence type="ECO:0000256" key="1">
    <source>
        <dbReference type="ARBA" id="ARBA00004370"/>
    </source>
</evidence>
<evidence type="ECO:0000256" key="4">
    <source>
        <dbReference type="ARBA" id="ARBA00023136"/>
    </source>
</evidence>
<dbReference type="Proteomes" id="UP001183202">
    <property type="component" value="Unassembled WGS sequence"/>
</dbReference>
<dbReference type="RefSeq" id="WP_311556260.1">
    <property type="nucleotide sequence ID" value="NZ_JAVREJ010000006.1"/>
</dbReference>